<feature type="transmembrane region" description="Helical" evidence="6">
    <location>
        <begin position="165"/>
        <end position="184"/>
    </location>
</feature>
<evidence type="ECO:0000313" key="8">
    <source>
        <dbReference type="Proteomes" id="UP000085678"/>
    </source>
</evidence>
<evidence type="ECO:0000313" key="17">
    <source>
        <dbReference type="RefSeq" id="XP_013382885.1"/>
    </source>
</evidence>
<dbReference type="AlphaFoldDB" id="A0A1S3HA43"/>
<dbReference type="Gene3D" id="1.20.1070.10">
    <property type="entry name" value="Rhodopsin 7-helix transmembrane proteins"/>
    <property type="match status" value="1"/>
</dbReference>
<dbReference type="PRINTS" id="PR00237">
    <property type="entry name" value="GPCRRHODOPSN"/>
</dbReference>
<evidence type="ECO:0000313" key="10">
    <source>
        <dbReference type="RefSeq" id="XP_013382878.1"/>
    </source>
</evidence>
<evidence type="ECO:0000256" key="6">
    <source>
        <dbReference type="SAM" id="Phobius"/>
    </source>
</evidence>
<evidence type="ECO:0000313" key="12">
    <source>
        <dbReference type="RefSeq" id="XP_013382880.1"/>
    </source>
</evidence>
<keyword evidence="4 6" id="KW-1133">Transmembrane helix</keyword>
<evidence type="ECO:0000259" key="7">
    <source>
        <dbReference type="PROSITE" id="PS50262"/>
    </source>
</evidence>
<evidence type="ECO:0000313" key="16">
    <source>
        <dbReference type="RefSeq" id="XP_013382884.1"/>
    </source>
</evidence>
<feature type="transmembrane region" description="Helical" evidence="6">
    <location>
        <begin position="75"/>
        <end position="97"/>
    </location>
</feature>
<evidence type="ECO:0000256" key="2">
    <source>
        <dbReference type="ARBA" id="ARBA00022475"/>
    </source>
</evidence>
<dbReference type="PANTHER" id="PTHR22750">
    <property type="entry name" value="G-PROTEIN COUPLED RECEPTOR"/>
    <property type="match status" value="1"/>
</dbReference>
<name>A0A1S3HA43_LINAN</name>
<feature type="transmembrane region" description="Helical" evidence="6">
    <location>
        <begin position="218"/>
        <end position="240"/>
    </location>
</feature>
<evidence type="ECO:0000256" key="1">
    <source>
        <dbReference type="ARBA" id="ARBA00004651"/>
    </source>
</evidence>
<dbReference type="OrthoDB" id="9894375at2759"/>
<dbReference type="Pfam" id="PF00001">
    <property type="entry name" value="7tm_1"/>
    <property type="match status" value="1"/>
</dbReference>
<feature type="transmembrane region" description="Helical" evidence="6">
    <location>
        <begin position="46"/>
        <end position="68"/>
    </location>
</feature>
<protein>
    <submittedName>
        <fullName evidence="9 10">Adrenocorticotropic hormone receptor</fullName>
    </submittedName>
</protein>
<evidence type="ECO:0000313" key="14">
    <source>
        <dbReference type="RefSeq" id="XP_013382882.1"/>
    </source>
</evidence>
<dbReference type="RefSeq" id="XP_013382883.1">
    <property type="nucleotide sequence ID" value="XM_013527429.2"/>
</dbReference>
<dbReference type="Proteomes" id="UP000085678">
    <property type="component" value="Unplaced"/>
</dbReference>
<dbReference type="GO" id="GO:0004930">
    <property type="term" value="F:G protein-coupled receptor activity"/>
    <property type="evidence" value="ECO:0007669"/>
    <property type="project" value="InterPro"/>
</dbReference>
<keyword evidence="2" id="KW-1003">Cell membrane</keyword>
<evidence type="ECO:0000256" key="5">
    <source>
        <dbReference type="ARBA" id="ARBA00023136"/>
    </source>
</evidence>
<dbReference type="RefSeq" id="XP_013382877.1">
    <property type="nucleotide sequence ID" value="XM_013527423.2"/>
</dbReference>
<feature type="transmembrane region" description="Helical" evidence="6">
    <location>
        <begin position="260"/>
        <end position="282"/>
    </location>
</feature>
<evidence type="ECO:0000256" key="4">
    <source>
        <dbReference type="ARBA" id="ARBA00022989"/>
    </source>
</evidence>
<sequence length="413" mass="46795">MSRYISSVAMNTTENITTVLLAPVATEAMNNSGANSTACSMVNLHVYIPIIFCVVGIVMNFVSLLAIIQMMRDTFYYLLANLCVADILILISAAVAYEYHDYRYYCGVTPDELTEVMCMMNLLYYLFTTMIYSSALTTVSLVAYQSITIFCPYTYRHFTKRSRTIFIIVLIWIVSFLLGFGPYMHLARISMDENKDMSYRGICQLYVNDPSYNLSENIVLGVTIIVSALTVLVLYAKIFLLVRQMSHREMPTQTQHKVKVAGTMVLIYGVLVLFWIPHALILTISSISSESPDPELKERLMIGQYTTMTLLVCNALMDPIIYGVRLPGIRKGYLKLCRALHITNDYKATKCFCSDRYERDRNTHLDMTETTMAVPMHMTHLPSQGKVVYTQVNGLSQETPNGTSEELTKEDSI</sequence>
<keyword evidence="8" id="KW-1185">Reference proteome</keyword>
<dbReference type="RefSeq" id="XP_013382878.1">
    <property type="nucleotide sequence ID" value="XM_013527424.2"/>
</dbReference>
<dbReference type="PROSITE" id="PS50262">
    <property type="entry name" value="G_PROTEIN_RECEP_F1_2"/>
    <property type="match status" value="1"/>
</dbReference>
<dbReference type="RefSeq" id="XP_013382880.1">
    <property type="nucleotide sequence ID" value="XM_013527426.2"/>
</dbReference>
<evidence type="ECO:0000313" key="18">
    <source>
        <dbReference type="RefSeq" id="XP_023931284.1"/>
    </source>
</evidence>
<dbReference type="CDD" id="cd00637">
    <property type="entry name" value="7tm_classA_rhodopsin-like"/>
    <property type="match status" value="1"/>
</dbReference>
<feature type="transmembrane region" description="Helical" evidence="6">
    <location>
        <begin position="302"/>
        <end position="324"/>
    </location>
</feature>
<dbReference type="GeneID" id="106153482"/>
<feature type="transmembrane region" description="Helical" evidence="6">
    <location>
        <begin position="122"/>
        <end position="144"/>
    </location>
</feature>
<dbReference type="GO" id="GO:0005886">
    <property type="term" value="C:plasma membrane"/>
    <property type="evidence" value="ECO:0007669"/>
    <property type="project" value="UniProtKB-SubCell"/>
</dbReference>
<comment type="subcellular location">
    <subcellularLocation>
        <location evidence="1">Cell membrane</location>
        <topology evidence="1">Multi-pass membrane protein</topology>
    </subcellularLocation>
</comment>
<dbReference type="SUPFAM" id="SSF81321">
    <property type="entry name" value="Family A G protein-coupled receptor-like"/>
    <property type="match status" value="1"/>
</dbReference>
<evidence type="ECO:0000313" key="11">
    <source>
        <dbReference type="RefSeq" id="XP_013382879.1"/>
    </source>
</evidence>
<dbReference type="RefSeq" id="XP_013382885.1">
    <property type="nucleotide sequence ID" value="XM_013527431.2"/>
</dbReference>
<dbReference type="RefSeq" id="XP_023931284.1">
    <property type="nucleotide sequence ID" value="XM_024075516.1"/>
</dbReference>
<reference evidence="9 10" key="1">
    <citation type="submission" date="2023-09" db="UniProtKB">
        <authorList>
            <consortium name="RefSeq"/>
        </authorList>
    </citation>
    <scope>IDENTIFICATION</scope>
    <source>
        <tissue evidence="9 10">Gonads</tissue>
    </source>
</reference>
<dbReference type="RefSeq" id="XP_013382881.1">
    <property type="nucleotide sequence ID" value="XM_013527427.2"/>
</dbReference>
<evidence type="ECO:0000313" key="9">
    <source>
        <dbReference type="RefSeq" id="XP_013382877.1"/>
    </source>
</evidence>
<evidence type="ECO:0000256" key="3">
    <source>
        <dbReference type="ARBA" id="ARBA00022692"/>
    </source>
</evidence>
<keyword evidence="3 6" id="KW-0812">Transmembrane</keyword>
<evidence type="ECO:0000313" key="15">
    <source>
        <dbReference type="RefSeq" id="XP_013382883.1"/>
    </source>
</evidence>
<dbReference type="KEGG" id="lak:106153482"/>
<dbReference type="RefSeq" id="XP_013382882.1">
    <property type="nucleotide sequence ID" value="XM_013527428.2"/>
</dbReference>
<dbReference type="RefSeq" id="XP_013382884.1">
    <property type="nucleotide sequence ID" value="XM_013527430.2"/>
</dbReference>
<dbReference type="RefSeq" id="XP_013382879.1">
    <property type="nucleotide sequence ID" value="XM_013527425.2"/>
</dbReference>
<proteinExistence type="predicted"/>
<keyword evidence="5 6" id="KW-0472">Membrane</keyword>
<dbReference type="InterPro" id="IPR000276">
    <property type="entry name" value="GPCR_Rhodpsn"/>
</dbReference>
<accession>A0A1S3HA43</accession>
<feature type="domain" description="G-protein coupled receptors family 1 profile" evidence="7">
    <location>
        <begin position="56"/>
        <end position="322"/>
    </location>
</feature>
<evidence type="ECO:0000313" key="13">
    <source>
        <dbReference type="RefSeq" id="XP_013382881.1"/>
    </source>
</evidence>
<dbReference type="InterPro" id="IPR017452">
    <property type="entry name" value="GPCR_Rhodpsn_7TM"/>
</dbReference>
<organism evidence="10">
    <name type="scientific">Lingula anatina</name>
    <name type="common">Brachiopod</name>
    <name type="synonym">Lingula unguis</name>
    <dbReference type="NCBI Taxonomy" id="7574"/>
    <lineage>
        <taxon>Eukaryota</taxon>
        <taxon>Metazoa</taxon>
        <taxon>Spiralia</taxon>
        <taxon>Lophotrochozoa</taxon>
        <taxon>Brachiopoda</taxon>
        <taxon>Linguliformea</taxon>
        <taxon>Lingulata</taxon>
        <taxon>Lingulida</taxon>
        <taxon>Linguloidea</taxon>
        <taxon>Lingulidae</taxon>
        <taxon>Lingula</taxon>
    </lineage>
</organism>
<keyword evidence="9 10" id="KW-0675">Receptor</keyword>
<gene>
    <name evidence="9 10 11 12 13 14 15 16 17 18" type="primary">LOC106153482</name>
</gene>